<name>A0A448X1H0_9PLAT</name>
<accession>A0A448X1H0</accession>
<keyword evidence="3" id="KW-1185">Reference proteome</keyword>
<dbReference type="EMBL" id="CAAALY010075269">
    <property type="protein sequence ID" value="VEL25632.1"/>
    <property type="molecule type" value="Genomic_DNA"/>
</dbReference>
<sequence length="435" mass="48721">MENLCDKEESEDEAKFGFIDSADRERNARKKSQKIEEFESSFDENNDLSHQATKSDIDFEQRGLLPFDLEQTWPIYPSLDKRGRITTKRQQKYQVIGIPRNKTIDHIEQQQNSLSGDSFKKLAAEHSEKLSWMNKHYPSMRSNSLALQDGHSLLPCISVTTDTARNNSKIVDDKSTSDVKQRKLLKDLREVKPIDELGSQEFQDHSIRIYNMLNESQFGHRLSNNSSGSPSNIIMAHSPATSENPNLPEQAVSCTFPSSSLSPSHVAARPQKWSYLRAALTASSTSRQKQSGSGIIVCGSDRNAKAERRDSFIKRFTTQRGVADRQDEFFPSMTNRESPFLSTDIGESTSAPAAATIKPDVESEGSPTKAGMLQTFTHSETLSHTRSKQASVEEITSKSSIENNLSQRADTELAQETKISSNLVTHLYNEADLHS</sequence>
<reference evidence="2" key="1">
    <citation type="submission" date="2018-11" db="EMBL/GenBank/DDBJ databases">
        <authorList>
            <consortium name="Pathogen Informatics"/>
        </authorList>
    </citation>
    <scope>NUCLEOTIDE SEQUENCE</scope>
</reference>
<evidence type="ECO:0000313" key="2">
    <source>
        <dbReference type="EMBL" id="VEL25632.1"/>
    </source>
</evidence>
<organism evidence="2 3">
    <name type="scientific">Protopolystoma xenopodis</name>
    <dbReference type="NCBI Taxonomy" id="117903"/>
    <lineage>
        <taxon>Eukaryota</taxon>
        <taxon>Metazoa</taxon>
        <taxon>Spiralia</taxon>
        <taxon>Lophotrochozoa</taxon>
        <taxon>Platyhelminthes</taxon>
        <taxon>Monogenea</taxon>
        <taxon>Polyopisthocotylea</taxon>
        <taxon>Polystomatidea</taxon>
        <taxon>Polystomatidae</taxon>
        <taxon>Protopolystoma</taxon>
    </lineage>
</organism>
<evidence type="ECO:0000256" key="1">
    <source>
        <dbReference type="SAM" id="MobiDB-lite"/>
    </source>
</evidence>
<feature type="non-terminal residue" evidence="2">
    <location>
        <position position="435"/>
    </location>
</feature>
<dbReference type="AlphaFoldDB" id="A0A448X1H0"/>
<protein>
    <submittedName>
        <fullName evidence="2">Uncharacterized protein</fullName>
    </submittedName>
</protein>
<proteinExistence type="predicted"/>
<comment type="caution">
    <text evidence="2">The sequence shown here is derived from an EMBL/GenBank/DDBJ whole genome shotgun (WGS) entry which is preliminary data.</text>
</comment>
<feature type="region of interest" description="Disordered" evidence="1">
    <location>
        <begin position="1"/>
        <end position="53"/>
    </location>
</feature>
<gene>
    <name evidence="2" type="ORF">PXEA_LOCUS19072</name>
</gene>
<dbReference type="Proteomes" id="UP000784294">
    <property type="component" value="Unassembled WGS sequence"/>
</dbReference>
<evidence type="ECO:0000313" key="3">
    <source>
        <dbReference type="Proteomes" id="UP000784294"/>
    </source>
</evidence>